<evidence type="ECO:0000313" key="1">
    <source>
        <dbReference type="EMBL" id="EFK96637.1"/>
    </source>
</evidence>
<dbReference type="InterPro" id="IPR005502">
    <property type="entry name" value="Ribosyl_crysJ1"/>
</dbReference>
<dbReference type="PANTHER" id="PTHR16222">
    <property type="entry name" value="ADP-RIBOSYLGLYCOHYDROLASE"/>
    <property type="match status" value="1"/>
</dbReference>
<comment type="caution">
    <text evidence="1">The sequence shown here is derived from an EMBL/GenBank/DDBJ whole genome shotgun (WGS) entry which is preliminary data.</text>
</comment>
<name>D9PIH2_9ZZZZ</name>
<dbReference type="SUPFAM" id="SSF101478">
    <property type="entry name" value="ADP-ribosylglycohydrolase"/>
    <property type="match status" value="1"/>
</dbReference>
<dbReference type="Pfam" id="PF03747">
    <property type="entry name" value="ADP_ribosyl_GH"/>
    <property type="match status" value="1"/>
</dbReference>
<sequence length="257" mass="28282">MIGAIAGDIIGSVYEYVEWKAKDFPLLGERCVFTDDTVLTVAVAKAILENQPYRDAIRELGSRYPFARYGRRFSDWLFFSEGLPYNSWGSGSAMRVSPVGFAHDTEEKVLEEAKKTAEFTHNDPEGIKGAQATALAILRARSGASKEDIRCEVTERFSYDLSRTVDDIRPNYRFNGSCEGSVPQAVVAFLDSESYEDAVRNAVSLGGDADTLACIAGGIAQAYYGGVPVEIVQWAKKKLTPELLEITEAFCERFGIA</sequence>
<dbReference type="PANTHER" id="PTHR16222:SF12">
    <property type="entry name" value="ADP-RIBOSYLGLYCOHYDROLASE-RELATED"/>
    <property type="match status" value="1"/>
</dbReference>
<organism evidence="1">
    <name type="scientific">sediment metagenome</name>
    <dbReference type="NCBI Taxonomy" id="749907"/>
    <lineage>
        <taxon>unclassified sequences</taxon>
        <taxon>metagenomes</taxon>
        <taxon>ecological metagenomes</taxon>
    </lineage>
</organism>
<reference evidence="1" key="1">
    <citation type="submission" date="2010-07" db="EMBL/GenBank/DDBJ databases">
        <authorList>
            <consortium name="CONSOLIDER consortium CSD2007-00005"/>
            <person name="Guazzaroni M.-E."/>
            <person name="Richter M."/>
            <person name="Garcia-Salamanca A."/>
            <person name="Yarza P."/>
            <person name="Ferrer M."/>
        </authorList>
    </citation>
    <scope>NUCLEOTIDE SEQUENCE</scope>
</reference>
<dbReference type="EMBL" id="ADZX01000432">
    <property type="protein sequence ID" value="EFK96637.1"/>
    <property type="molecule type" value="Genomic_DNA"/>
</dbReference>
<dbReference type="InterPro" id="IPR050792">
    <property type="entry name" value="ADP-ribosylglycohydrolase"/>
</dbReference>
<dbReference type="AlphaFoldDB" id="D9PIH2"/>
<accession>D9PIH2</accession>
<keyword evidence="1" id="KW-0378">Hydrolase</keyword>
<protein>
    <submittedName>
        <fullName evidence="1">ADP-ribosylglycohydrolase</fullName>
    </submittedName>
</protein>
<dbReference type="GO" id="GO:0016787">
    <property type="term" value="F:hydrolase activity"/>
    <property type="evidence" value="ECO:0007669"/>
    <property type="project" value="UniProtKB-KW"/>
</dbReference>
<proteinExistence type="predicted"/>
<dbReference type="Gene3D" id="1.10.4080.10">
    <property type="entry name" value="ADP-ribosylation/Crystallin J1"/>
    <property type="match status" value="1"/>
</dbReference>
<reference evidence="1" key="2">
    <citation type="journal article" date="2011" name="Microb. Ecol.">
        <title>Taxonomic and Functional Metagenomic Profiling of the Microbial Community in the Anoxic Sediment of a Sub-saline Shallow Lake (Laguna de Carrizo, Central Spain).</title>
        <authorList>
            <person name="Ferrer M."/>
            <person name="Guazzaroni M.E."/>
            <person name="Richter M."/>
            <person name="Garcia-Salamanca A."/>
            <person name="Yarza P."/>
            <person name="Suarez-Suarez A."/>
            <person name="Solano J."/>
            <person name="Alcaide M."/>
            <person name="van Dillewijn P."/>
            <person name="Molina-Henares M.A."/>
            <person name="Lopez-Cortes N."/>
            <person name="Al-Ramahi Y."/>
            <person name="Guerrero C."/>
            <person name="Acosta A."/>
            <person name="de Eugenio L.I."/>
            <person name="Martinez V."/>
            <person name="Marques S."/>
            <person name="Rojo F."/>
            <person name="Santero E."/>
            <person name="Genilloud O."/>
            <person name="Perez-Perez J."/>
            <person name="Rossello-Mora R."/>
            <person name="Ramos J.L."/>
        </authorList>
    </citation>
    <scope>NUCLEOTIDE SEQUENCE</scope>
</reference>
<dbReference type="InterPro" id="IPR036705">
    <property type="entry name" value="Ribosyl_crysJ1_sf"/>
</dbReference>
<gene>
    <name evidence="1" type="ORF">LDC_1330</name>
</gene>